<evidence type="ECO:0000313" key="2">
    <source>
        <dbReference type="Ensembl" id="ENSCABP00000025585.1"/>
    </source>
</evidence>
<dbReference type="GeneTree" id="ENSGT00940000173126"/>
<dbReference type="PANTHER" id="PTHR36473:SF1">
    <property type="entry name" value="GENE 11100-RELATED"/>
    <property type="match status" value="1"/>
</dbReference>
<feature type="region of interest" description="Disordered" evidence="1">
    <location>
        <begin position="1"/>
        <end position="37"/>
    </location>
</feature>
<evidence type="ECO:0000313" key="3">
    <source>
        <dbReference type="Proteomes" id="UP000694404"/>
    </source>
</evidence>
<accession>A0A8C0J2L0</accession>
<dbReference type="Proteomes" id="UP000694404">
    <property type="component" value="Unplaced"/>
</dbReference>
<dbReference type="OMA" id="SGCLEIC"/>
<organism evidence="2 3">
    <name type="scientific">Chelonoidis abingdonii</name>
    <name type="common">Abingdon island giant tortoise</name>
    <name type="synonym">Testudo abingdonii</name>
    <dbReference type="NCBI Taxonomy" id="106734"/>
    <lineage>
        <taxon>Eukaryota</taxon>
        <taxon>Metazoa</taxon>
        <taxon>Chordata</taxon>
        <taxon>Craniata</taxon>
        <taxon>Vertebrata</taxon>
        <taxon>Euteleostomi</taxon>
        <taxon>Archelosauria</taxon>
        <taxon>Testudinata</taxon>
        <taxon>Testudines</taxon>
        <taxon>Cryptodira</taxon>
        <taxon>Durocryptodira</taxon>
        <taxon>Testudinoidea</taxon>
        <taxon>Testudinidae</taxon>
        <taxon>Chelonoidis</taxon>
    </lineage>
</organism>
<protein>
    <submittedName>
        <fullName evidence="2">Uncharacterized protein</fullName>
    </submittedName>
</protein>
<dbReference type="Ensembl" id="ENSCABT00000028033.1">
    <property type="protein sequence ID" value="ENSCABP00000025585.1"/>
    <property type="gene ID" value="ENSCABG00000018818.1"/>
</dbReference>
<evidence type="ECO:0000256" key="1">
    <source>
        <dbReference type="SAM" id="MobiDB-lite"/>
    </source>
</evidence>
<dbReference type="PANTHER" id="PTHR36473">
    <property type="entry name" value="CHROMOSOME 3 OPEN READING FRAME 49"/>
    <property type="match status" value="1"/>
</dbReference>
<reference evidence="2" key="1">
    <citation type="submission" date="2025-08" db="UniProtKB">
        <authorList>
            <consortium name="Ensembl"/>
        </authorList>
    </citation>
    <scope>IDENTIFICATION</scope>
</reference>
<reference evidence="2" key="2">
    <citation type="submission" date="2025-09" db="UniProtKB">
        <authorList>
            <consortium name="Ensembl"/>
        </authorList>
    </citation>
    <scope>IDENTIFICATION</scope>
</reference>
<sequence>MHRRQMHFSNSFRSYRKGAHDDDKIPQIKKKNGIESGSDSGCLEICENEKKKFYDLHDDRPVNLTSYRAGGFSGAHGRLPKIINELPSPRGFPKMKTWKLSQNGNLTLNEGSVLPSLCLISTLSLTSVPYLSKKRGYFLGLKKKKKNERKLQYHSGVTAGKLQTQVNDLLEKVTEKSIDLLAQKLAELQQCEFLGEERLQSSRHFQLASKRTMRMYKCKHMHFRCTCCC</sequence>
<dbReference type="AlphaFoldDB" id="A0A8C0J2L0"/>
<proteinExistence type="predicted"/>
<dbReference type="InterPro" id="IPR055322">
    <property type="entry name" value="C3orf49-like"/>
</dbReference>
<name>A0A8C0J2L0_CHEAB</name>
<keyword evidence="3" id="KW-1185">Reference proteome</keyword>